<evidence type="ECO:0000256" key="4">
    <source>
        <dbReference type="ARBA" id="ARBA00012702"/>
    </source>
</evidence>
<evidence type="ECO:0000256" key="1">
    <source>
        <dbReference type="ARBA" id="ARBA00001946"/>
    </source>
</evidence>
<keyword evidence="7" id="KW-0677">Repeat</keyword>
<evidence type="ECO:0000256" key="13">
    <source>
        <dbReference type="ARBA" id="ARBA00043219"/>
    </source>
</evidence>
<dbReference type="InterPro" id="IPR002088">
    <property type="entry name" value="Prenyl_trans_a"/>
</dbReference>
<dbReference type="RefSeq" id="XP_011207792.2">
    <property type="nucleotide sequence ID" value="XM_011209490.4"/>
</dbReference>
<dbReference type="Gene3D" id="1.25.40.120">
    <property type="entry name" value="Protein prenylyltransferase"/>
    <property type="match status" value="1"/>
</dbReference>
<dbReference type="OrthoDB" id="272289at2759"/>
<dbReference type="FunCoup" id="A0A6I9VDU5">
    <property type="interactions" value="1854"/>
</dbReference>
<dbReference type="Proteomes" id="UP001652620">
    <property type="component" value="Unplaced"/>
</dbReference>
<dbReference type="GO" id="GO:0004660">
    <property type="term" value="F:protein farnesyltransferase activity"/>
    <property type="evidence" value="ECO:0007669"/>
    <property type="project" value="UniProtKB-EC"/>
</dbReference>
<evidence type="ECO:0000256" key="7">
    <source>
        <dbReference type="ARBA" id="ARBA00022737"/>
    </source>
</evidence>
<dbReference type="GO" id="GO:0005965">
    <property type="term" value="C:protein farnesyltransferase complex"/>
    <property type="evidence" value="ECO:0007669"/>
    <property type="project" value="TreeGrafter"/>
</dbReference>
<evidence type="ECO:0000256" key="9">
    <source>
        <dbReference type="ARBA" id="ARBA00040965"/>
    </source>
</evidence>
<keyword evidence="6" id="KW-0808">Transferase</keyword>
<dbReference type="KEGG" id="bdr:105229303"/>
<evidence type="ECO:0000256" key="8">
    <source>
        <dbReference type="ARBA" id="ARBA00022842"/>
    </source>
</evidence>
<evidence type="ECO:0000256" key="11">
    <source>
        <dbReference type="ARBA" id="ARBA00042436"/>
    </source>
</evidence>
<keyword evidence="8" id="KW-0460">Magnesium</keyword>
<evidence type="ECO:0000256" key="10">
    <source>
        <dbReference type="ARBA" id="ARBA00041392"/>
    </source>
</evidence>
<keyword evidence="14" id="KW-1185">Reference proteome</keyword>
<protein>
    <recommendedName>
        <fullName evidence="9">Protein farnesyltransferase/geranylgeranyltransferase type-1 subunit alpha</fullName>
        <ecNumber evidence="4">2.5.1.58</ecNumber>
        <ecNumber evidence="3">2.5.1.59</ecNumber>
    </recommendedName>
    <alternativeName>
        <fullName evidence="12">CAAX farnesyltransferase subunit alpha</fullName>
    </alternativeName>
    <alternativeName>
        <fullName evidence="11">FTase-alpha</fullName>
    </alternativeName>
    <alternativeName>
        <fullName evidence="10">Ras proteins prenyltransferase subunit alpha</fullName>
    </alternativeName>
    <alternativeName>
        <fullName evidence="13">Type I protein geranyl-geranyltransferase subunit alpha</fullName>
    </alternativeName>
</protein>
<evidence type="ECO:0000256" key="5">
    <source>
        <dbReference type="ARBA" id="ARBA00022602"/>
    </source>
</evidence>
<accession>A0A6I9VDU5</accession>
<dbReference type="PANTHER" id="PTHR11129:SF1">
    <property type="entry name" value="PROTEIN FARNESYLTRANSFERASE_GERANYLGERANYLTRANSFERASE TYPE-1 SUBUNIT ALPHA"/>
    <property type="match status" value="1"/>
</dbReference>
<keyword evidence="5" id="KW-0637">Prenyltransferase</keyword>
<dbReference type="EC" id="2.5.1.58" evidence="4"/>
<evidence type="ECO:0000313" key="14">
    <source>
        <dbReference type="Proteomes" id="UP001652620"/>
    </source>
</evidence>
<dbReference type="AlphaFoldDB" id="A0A6I9VDU5"/>
<reference evidence="15" key="1">
    <citation type="submission" date="2025-08" db="UniProtKB">
        <authorList>
            <consortium name="RefSeq"/>
        </authorList>
    </citation>
    <scope>IDENTIFICATION</scope>
    <source>
        <tissue evidence="15">Adult</tissue>
    </source>
</reference>
<evidence type="ECO:0000313" key="15">
    <source>
        <dbReference type="RefSeq" id="XP_011207792.2"/>
    </source>
</evidence>
<evidence type="ECO:0000256" key="12">
    <source>
        <dbReference type="ARBA" id="ARBA00043086"/>
    </source>
</evidence>
<name>A0A6I9VDU5_BACDO</name>
<dbReference type="PROSITE" id="PS51147">
    <property type="entry name" value="PFTA"/>
    <property type="match status" value="5"/>
</dbReference>
<dbReference type="SUPFAM" id="SSF48439">
    <property type="entry name" value="Protein prenylyltransferase"/>
    <property type="match status" value="1"/>
</dbReference>
<comment type="similarity">
    <text evidence="2">Belongs to the protein prenyltransferase subunit alpha family.</text>
</comment>
<evidence type="ECO:0000256" key="3">
    <source>
        <dbReference type="ARBA" id="ARBA00012700"/>
    </source>
</evidence>
<dbReference type="PANTHER" id="PTHR11129">
    <property type="entry name" value="PROTEIN FARNESYLTRANSFERASE ALPHA SUBUNIT/RAB GERANYLGERANYL TRANSFERASE ALPHA SUBUNIT"/>
    <property type="match status" value="1"/>
</dbReference>
<dbReference type="GO" id="GO:0005953">
    <property type="term" value="C:CAAX-protein geranylgeranyltransferase complex"/>
    <property type="evidence" value="ECO:0007669"/>
    <property type="project" value="TreeGrafter"/>
</dbReference>
<dbReference type="EC" id="2.5.1.59" evidence="3"/>
<dbReference type="GO" id="GO:0004662">
    <property type="term" value="F:CAAX-protein geranylgeranyltransferase activity"/>
    <property type="evidence" value="ECO:0007669"/>
    <property type="project" value="UniProtKB-EC"/>
</dbReference>
<organism evidence="14 15">
    <name type="scientific">Bactrocera dorsalis</name>
    <name type="common">Oriental fruit fly</name>
    <name type="synonym">Dacus dorsalis</name>
    <dbReference type="NCBI Taxonomy" id="27457"/>
    <lineage>
        <taxon>Eukaryota</taxon>
        <taxon>Metazoa</taxon>
        <taxon>Ecdysozoa</taxon>
        <taxon>Arthropoda</taxon>
        <taxon>Hexapoda</taxon>
        <taxon>Insecta</taxon>
        <taxon>Pterygota</taxon>
        <taxon>Neoptera</taxon>
        <taxon>Endopterygota</taxon>
        <taxon>Diptera</taxon>
        <taxon>Brachycera</taxon>
        <taxon>Muscomorpha</taxon>
        <taxon>Tephritoidea</taxon>
        <taxon>Tephritidae</taxon>
        <taxon>Bactrocera</taxon>
        <taxon>Bactrocera</taxon>
    </lineage>
</organism>
<evidence type="ECO:0000256" key="6">
    <source>
        <dbReference type="ARBA" id="ARBA00022679"/>
    </source>
</evidence>
<comment type="cofactor">
    <cofactor evidence="1">
        <name>Mg(2+)</name>
        <dbReference type="ChEBI" id="CHEBI:18420"/>
    </cofactor>
</comment>
<gene>
    <name evidence="15" type="primary">LOC105229303</name>
</gene>
<dbReference type="InParanoid" id="A0A6I9VDU5"/>
<sequence length="352" mass="41878">MEQSYESAVGTIQRILGLYFVKCLKGGKMSDSDSDDWSEEWIPYSERNEWADIVPIPQDDGEHPIVAIAYSPKFREVFDYFRAVLAHREKSQRALELTADALRLNPANYTVWQYRRDILRALESDLYEELDYLDEVIRDNAKNYQVWHHRRVIVEMLNDSSKELELTEVALERDNKNYHAWQHRQWAIKTFDLFENELSFVDRLIAEDIRNNSAWNQRFFVLKHFGFTSDVVQREIQYTMNRIRVVKNNESAWNYLGGILKYEDNGTGNCHQEVLSFCEELYTSGVRSPYLLAFLIDLYRDQCLQQSNVTESDVLSRKVFNLCNDMSKKYDIVRRKYWQYIAEQFKENLAEK</sequence>
<dbReference type="Pfam" id="PF01239">
    <property type="entry name" value="PPTA"/>
    <property type="match status" value="5"/>
</dbReference>
<dbReference type="GeneID" id="105229303"/>
<evidence type="ECO:0000256" key="2">
    <source>
        <dbReference type="ARBA" id="ARBA00006734"/>
    </source>
</evidence>
<proteinExistence type="inferred from homology"/>